<protein>
    <submittedName>
        <fullName evidence="4">Septum formation initiator family protein</fullName>
    </submittedName>
</protein>
<dbReference type="RefSeq" id="WP_066540744.1">
    <property type="nucleotide sequence ID" value="NZ_CAJTCQ010000009.1"/>
</dbReference>
<evidence type="ECO:0000256" key="2">
    <source>
        <dbReference type="SAM" id="Phobius"/>
    </source>
</evidence>
<reference evidence="5" key="2">
    <citation type="submission" date="2017-05" db="EMBL/GenBank/DDBJ databases">
        <title>Improved OligoMM genomes.</title>
        <authorList>
            <person name="Garzetti D."/>
        </authorList>
    </citation>
    <scope>NUCLEOTIDE SEQUENCE [LARGE SCALE GENOMIC DNA]</scope>
    <source>
        <strain evidence="5">KB18</strain>
    </source>
</reference>
<evidence type="ECO:0000313" key="3">
    <source>
        <dbReference type="EMBL" id="ASB41208.1"/>
    </source>
</evidence>
<evidence type="ECO:0000256" key="1">
    <source>
        <dbReference type="SAM" id="Coils"/>
    </source>
</evidence>
<sequence length="99" mass="11279">MDGDTPKRKIPGGLILKLAIFCLTAVVVLSLVEHQVQLVEKQEQLRVLQGQLEQQDMRNKELRAAMDGEEGLRSYAEKRAREDLDYVRPNERVFVDGGE</sequence>
<dbReference type="AlphaFoldDB" id="A0A1Z2XRX1"/>
<dbReference type="EMBL" id="CP065321">
    <property type="protein sequence ID" value="QQR30482.1"/>
    <property type="molecule type" value="Genomic_DNA"/>
</dbReference>
<name>A0A1Z2XRX1_9FIRM</name>
<evidence type="ECO:0000313" key="4">
    <source>
        <dbReference type="EMBL" id="QQR30482.1"/>
    </source>
</evidence>
<evidence type="ECO:0000313" key="6">
    <source>
        <dbReference type="Proteomes" id="UP000596035"/>
    </source>
</evidence>
<reference evidence="4 6" key="3">
    <citation type="submission" date="2020-11" db="EMBL/GenBank/DDBJ databases">
        <title>Closed and high quality bacterial genomes of the OMM12 community.</title>
        <authorList>
            <person name="Marbouty M."/>
            <person name="Lamy-Besnier Q."/>
            <person name="Debarbieux L."/>
            <person name="Koszul R."/>
        </authorList>
    </citation>
    <scope>NUCLEOTIDE SEQUENCE [LARGE SCALE GENOMIC DNA]</scope>
    <source>
        <strain evidence="4 6">KB18</strain>
    </source>
</reference>
<accession>A0A1Z2XRX1</accession>
<organism evidence="4 6">
    <name type="scientific">Acutalibacter muris</name>
    <dbReference type="NCBI Taxonomy" id="1796620"/>
    <lineage>
        <taxon>Bacteria</taxon>
        <taxon>Bacillati</taxon>
        <taxon>Bacillota</taxon>
        <taxon>Clostridia</taxon>
        <taxon>Eubacteriales</taxon>
        <taxon>Acutalibacteraceae</taxon>
        <taxon>Acutalibacter</taxon>
    </lineage>
</organism>
<dbReference type="Proteomes" id="UP000196710">
    <property type="component" value="Chromosome"/>
</dbReference>
<keyword evidence="2" id="KW-0472">Membrane</keyword>
<proteinExistence type="predicted"/>
<gene>
    <name evidence="3" type="ORF">ADH66_11405</name>
    <name evidence="4" type="ORF">I5Q82_01725</name>
</gene>
<keyword evidence="5" id="KW-1185">Reference proteome</keyword>
<dbReference type="InterPro" id="IPR007060">
    <property type="entry name" value="FtsL/DivIC"/>
</dbReference>
<keyword evidence="2" id="KW-0812">Transmembrane</keyword>
<keyword evidence="2" id="KW-1133">Transmembrane helix</keyword>
<dbReference type="KEGG" id="amur:ADH66_11405"/>
<feature type="coiled-coil region" evidence="1">
    <location>
        <begin position="31"/>
        <end position="65"/>
    </location>
</feature>
<dbReference type="Pfam" id="PF04977">
    <property type="entry name" value="DivIC"/>
    <property type="match status" value="1"/>
</dbReference>
<reference evidence="3" key="1">
    <citation type="journal article" date="2017" name="Genome Announc.">
        <title>High-Quality Whole-Genome Sequences of the Oligo-Mouse-Microbiota Bacterial Community.</title>
        <authorList>
            <person name="Garzetti D."/>
            <person name="Brugiroux S."/>
            <person name="Bunk B."/>
            <person name="Pukall R."/>
            <person name="McCoy K.D."/>
            <person name="Macpherson A.J."/>
            <person name="Stecher B."/>
        </authorList>
    </citation>
    <scope>NUCLEOTIDE SEQUENCE</scope>
    <source>
        <strain evidence="3">KB18</strain>
    </source>
</reference>
<evidence type="ECO:0000313" key="5">
    <source>
        <dbReference type="Proteomes" id="UP000196710"/>
    </source>
</evidence>
<keyword evidence="1" id="KW-0175">Coiled coil</keyword>
<dbReference type="EMBL" id="CP021422">
    <property type="protein sequence ID" value="ASB41208.1"/>
    <property type="molecule type" value="Genomic_DNA"/>
</dbReference>
<dbReference type="Proteomes" id="UP000596035">
    <property type="component" value="Chromosome"/>
</dbReference>
<feature type="transmembrane region" description="Helical" evidence="2">
    <location>
        <begin position="12"/>
        <end position="32"/>
    </location>
</feature>